<dbReference type="OMA" id="FSAWGRY"/>
<keyword evidence="2" id="KW-1133">Transmembrane helix</keyword>
<accession>A0A0U1M7B8</accession>
<gene>
    <name evidence="4" type="ORF">PISL3812_08593</name>
</gene>
<dbReference type="Gene3D" id="1.10.287.110">
    <property type="entry name" value="DnaJ domain"/>
    <property type="match status" value="1"/>
</dbReference>
<dbReference type="AlphaFoldDB" id="A0A0U1M7B8"/>
<evidence type="ECO:0000259" key="3">
    <source>
        <dbReference type="PROSITE" id="PS50076"/>
    </source>
</evidence>
<evidence type="ECO:0000256" key="1">
    <source>
        <dbReference type="ARBA" id="ARBA00023186"/>
    </source>
</evidence>
<dbReference type="GO" id="GO:0051787">
    <property type="term" value="F:misfolded protein binding"/>
    <property type="evidence" value="ECO:0007669"/>
    <property type="project" value="TreeGrafter"/>
</dbReference>
<feature type="domain" description="J" evidence="3">
    <location>
        <begin position="98"/>
        <end position="167"/>
    </location>
</feature>
<keyword evidence="5" id="KW-1185">Reference proteome</keyword>
<dbReference type="EMBL" id="CVMT01000010">
    <property type="protein sequence ID" value="CRG91543.1"/>
    <property type="molecule type" value="Genomic_DNA"/>
</dbReference>
<name>A0A0U1M7B8_TALIS</name>
<dbReference type="GO" id="GO:0005783">
    <property type="term" value="C:endoplasmic reticulum"/>
    <property type="evidence" value="ECO:0007669"/>
    <property type="project" value="TreeGrafter"/>
</dbReference>
<dbReference type="Proteomes" id="UP000054383">
    <property type="component" value="Unassembled WGS sequence"/>
</dbReference>
<dbReference type="InterPro" id="IPR051948">
    <property type="entry name" value="Hsp70_co-chaperone_J-domain"/>
</dbReference>
<keyword evidence="1" id="KW-0143">Chaperone</keyword>
<evidence type="ECO:0000313" key="4">
    <source>
        <dbReference type="EMBL" id="CRG91543.1"/>
    </source>
</evidence>
<dbReference type="PRINTS" id="PR00625">
    <property type="entry name" value="JDOMAIN"/>
</dbReference>
<dbReference type="InterPro" id="IPR036869">
    <property type="entry name" value="J_dom_sf"/>
</dbReference>
<dbReference type="Pfam" id="PF00226">
    <property type="entry name" value="DnaJ"/>
    <property type="match status" value="1"/>
</dbReference>
<dbReference type="PANTHER" id="PTHR44360">
    <property type="entry name" value="DNAJ HOMOLOG SUBFAMILY B MEMBER 9"/>
    <property type="match status" value="1"/>
</dbReference>
<dbReference type="InterPro" id="IPR001623">
    <property type="entry name" value="DnaJ_domain"/>
</dbReference>
<dbReference type="OrthoDB" id="436519at2759"/>
<dbReference type="STRING" id="28573.A0A0U1M7B8"/>
<organism evidence="4 5">
    <name type="scientific">Talaromyces islandicus</name>
    <name type="common">Penicillium islandicum</name>
    <dbReference type="NCBI Taxonomy" id="28573"/>
    <lineage>
        <taxon>Eukaryota</taxon>
        <taxon>Fungi</taxon>
        <taxon>Dikarya</taxon>
        <taxon>Ascomycota</taxon>
        <taxon>Pezizomycotina</taxon>
        <taxon>Eurotiomycetes</taxon>
        <taxon>Eurotiomycetidae</taxon>
        <taxon>Eurotiales</taxon>
        <taxon>Trichocomaceae</taxon>
        <taxon>Talaromyces</taxon>
        <taxon>Talaromyces sect. Islandici</taxon>
    </lineage>
</organism>
<evidence type="ECO:0000256" key="2">
    <source>
        <dbReference type="SAM" id="Phobius"/>
    </source>
</evidence>
<evidence type="ECO:0000313" key="5">
    <source>
        <dbReference type="Proteomes" id="UP000054383"/>
    </source>
</evidence>
<dbReference type="GO" id="GO:0051087">
    <property type="term" value="F:protein-folding chaperone binding"/>
    <property type="evidence" value="ECO:0007669"/>
    <property type="project" value="TreeGrafter"/>
</dbReference>
<keyword evidence="2" id="KW-0472">Membrane</keyword>
<feature type="transmembrane region" description="Helical" evidence="2">
    <location>
        <begin position="191"/>
        <end position="209"/>
    </location>
</feature>
<feature type="transmembrane region" description="Helical" evidence="2">
    <location>
        <begin position="73"/>
        <end position="91"/>
    </location>
</feature>
<dbReference type="PROSITE" id="PS50076">
    <property type="entry name" value="DNAJ_2"/>
    <property type="match status" value="1"/>
</dbReference>
<feature type="transmembrane region" description="Helical" evidence="2">
    <location>
        <begin position="221"/>
        <end position="242"/>
    </location>
</feature>
<keyword evidence="2" id="KW-0812">Transmembrane</keyword>
<proteinExistence type="predicted"/>
<dbReference type="CDD" id="cd06257">
    <property type="entry name" value="DnaJ"/>
    <property type="match status" value="1"/>
</dbReference>
<dbReference type="SMART" id="SM00271">
    <property type="entry name" value="DnaJ"/>
    <property type="match status" value="1"/>
</dbReference>
<dbReference type="GO" id="GO:0036503">
    <property type="term" value="P:ERAD pathway"/>
    <property type="evidence" value="ECO:0007669"/>
    <property type="project" value="TreeGrafter"/>
</dbReference>
<protein>
    <recommendedName>
        <fullName evidence="3">J domain-containing protein</fullName>
    </recommendedName>
</protein>
<sequence>MLLPVKTQESNLKLRPVWTGISMSGLLSYVGWAVLPNYATSILQSVYYGITIRAGDPRPQPGTPRFDKHRRRIFIFVVTAYLLYTLYESFYQVRAAGDFYSALGVSPLADERTIKSRFRRLAAQHHPDKMKQQLPGGTGSEAVFVYLKLAQDTLLDPARRFGYDRFGPQVNEWREKHSVQEVLYGGLKQAMAQYVGGLGTIVVLNFVYWSQWGRFWRFYTFAVLVALELVLITQPLTVFMPYRYLPQSLQAIIKYWPNAASFYLLPFQSISLARRVSITIHIFISQITPASMSRSSAATANGASPLSPQTAQRLGNLAQLARMAEVESTRLLELTLSPFRGDQQSVATLRRGMKEGLVLGSVRNTREVREAVARVQSRAQSVDLSP</sequence>
<reference evidence="4 5" key="1">
    <citation type="submission" date="2015-04" db="EMBL/GenBank/DDBJ databases">
        <authorList>
            <person name="Syromyatnikov M.Y."/>
            <person name="Popov V.N."/>
        </authorList>
    </citation>
    <scope>NUCLEOTIDE SEQUENCE [LARGE SCALE GENOMIC DNA]</scope>
    <source>
        <strain evidence="4">WF-38-12</strain>
    </source>
</reference>
<dbReference type="SUPFAM" id="SSF46565">
    <property type="entry name" value="Chaperone J-domain"/>
    <property type="match status" value="1"/>
</dbReference>
<dbReference type="PANTHER" id="PTHR44360:SF1">
    <property type="entry name" value="DNAJ HOMOLOG SUBFAMILY B MEMBER 9"/>
    <property type="match status" value="1"/>
</dbReference>